<organism evidence="2 3">
    <name type="scientific">Azotobacter vinelandii (strain DJ / ATCC BAA-1303)</name>
    <dbReference type="NCBI Taxonomy" id="322710"/>
    <lineage>
        <taxon>Bacteria</taxon>
        <taxon>Pseudomonadati</taxon>
        <taxon>Pseudomonadota</taxon>
        <taxon>Gammaproteobacteria</taxon>
        <taxon>Pseudomonadales</taxon>
        <taxon>Pseudomonadaceae</taxon>
        <taxon>Azotobacter</taxon>
    </lineage>
</organism>
<feature type="region of interest" description="Disordered" evidence="1">
    <location>
        <begin position="1"/>
        <end position="30"/>
    </location>
</feature>
<accession>C1DEB9</accession>
<keyword evidence="3" id="KW-1185">Reference proteome</keyword>
<dbReference type="EMBL" id="CP001157">
    <property type="protein sequence ID" value="ACO80227.1"/>
    <property type="molecule type" value="Genomic_DNA"/>
</dbReference>
<evidence type="ECO:0000256" key="1">
    <source>
        <dbReference type="SAM" id="MobiDB-lite"/>
    </source>
</evidence>
<dbReference type="AlphaFoldDB" id="C1DEB9"/>
<reference evidence="2 3" key="1">
    <citation type="journal article" date="2009" name="J. Bacteriol.">
        <title>Genome sequence of Azotobacter vinelandii, an obligate aerobe specialized to support diverse anaerobic metabolic processes.</title>
        <authorList>
            <person name="Setubal J.C."/>
            <person name="dos Santos P."/>
            <person name="Goldman B.S."/>
            <person name="Ertesvag H."/>
            <person name="Espin G."/>
            <person name="Rubio L.M."/>
            <person name="Valla S."/>
            <person name="Almeida N.F."/>
            <person name="Balasubramanian D."/>
            <person name="Cromes L."/>
            <person name="Curatti L."/>
            <person name="Du Z."/>
            <person name="Godsy E."/>
            <person name="Goodner B."/>
            <person name="Hellner-Burris K."/>
            <person name="Hernandez J.A."/>
            <person name="Houmiel K."/>
            <person name="Imperial J."/>
            <person name="Kennedy C."/>
            <person name="Larson T.J."/>
            <person name="Latreille P."/>
            <person name="Ligon L.S."/>
            <person name="Lu J."/>
            <person name="Maerk M."/>
            <person name="Miller N.M."/>
            <person name="Norton S."/>
            <person name="O'Carroll I.P."/>
            <person name="Paulsen I."/>
            <person name="Raulfs E.C."/>
            <person name="Roemer R."/>
            <person name="Rosser J."/>
            <person name="Segura D."/>
            <person name="Slater S."/>
            <person name="Stricklin S.L."/>
            <person name="Studholme D.J."/>
            <person name="Sun J."/>
            <person name="Viana C.J."/>
            <person name="Wallin E."/>
            <person name="Wang B."/>
            <person name="Wheeler C."/>
            <person name="Zhu H."/>
            <person name="Dean D.R."/>
            <person name="Dixon R."/>
            <person name="Wood D."/>
        </authorList>
    </citation>
    <scope>NUCLEOTIDE SEQUENCE [LARGE SCALE GENOMIC DNA]</scope>
    <source>
        <strain evidence="3">DJ / ATCC BAA-1303</strain>
    </source>
</reference>
<evidence type="ECO:0000313" key="3">
    <source>
        <dbReference type="Proteomes" id="UP000002424"/>
    </source>
</evidence>
<dbReference type="EnsemblBacteria" id="ACO80227">
    <property type="protein sequence ID" value="ACO80227"/>
    <property type="gene ID" value="Avin_40920"/>
</dbReference>
<dbReference type="KEGG" id="avn:Avin_40920"/>
<proteinExistence type="predicted"/>
<sequence>MGYSFRWAEPEAASGRFNARPNENENRQPL</sequence>
<evidence type="ECO:0000313" key="2">
    <source>
        <dbReference type="EMBL" id="ACO80227.1"/>
    </source>
</evidence>
<gene>
    <name evidence="2" type="ordered locus">Avin_40920</name>
</gene>
<protein>
    <submittedName>
        <fullName evidence="2">Uncharacterized protein</fullName>
    </submittedName>
</protein>
<name>C1DEB9_AZOVD</name>
<dbReference type="Proteomes" id="UP000002424">
    <property type="component" value="Chromosome"/>
</dbReference>
<dbReference type="HOGENOM" id="CLU_3401902_0_0_6"/>